<dbReference type="PANTHER" id="PTHR43639">
    <property type="entry name" value="OXIDOREDUCTASE, SHORT-CHAIN DEHYDROGENASE/REDUCTASE FAMILY (AFU_ORTHOLOGUE AFUA_5G02870)"/>
    <property type="match status" value="1"/>
</dbReference>
<evidence type="ECO:0000313" key="4">
    <source>
        <dbReference type="EMBL" id="MBF6057483.1"/>
    </source>
</evidence>
<comment type="caution">
    <text evidence="4">The sequence shown here is derived from an EMBL/GenBank/DDBJ whole genome shotgun (WGS) entry which is preliminary data.</text>
</comment>
<evidence type="ECO:0000256" key="2">
    <source>
        <dbReference type="ARBA" id="ARBA00023002"/>
    </source>
</evidence>
<dbReference type="InterPro" id="IPR002347">
    <property type="entry name" value="SDR_fam"/>
</dbReference>
<dbReference type="InterPro" id="IPR057326">
    <property type="entry name" value="KR_dom"/>
</dbReference>
<keyword evidence="2" id="KW-0560">Oxidoreductase</keyword>
<dbReference type="PRINTS" id="PR00081">
    <property type="entry name" value="GDHRDH"/>
</dbReference>
<protein>
    <submittedName>
        <fullName evidence="4">SDR family oxidoreductase</fullName>
    </submittedName>
</protein>
<reference evidence="4 5" key="1">
    <citation type="submission" date="2020-06" db="EMBL/GenBank/DDBJ databases">
        <authorList>
            <person name="Scott K."/>
        </authorList>
    </citation>
    <scope>NUCLEOTIDE SEQUENCE [LARGE SCALE GENOMIC DNA]</scope>
    <source>
        <strain evidence="4 5">HH1</strain>
    </source>
</reference>
<dbReference type="Pfam" id="PF13561">
    <property type="entry name" value="adh_short_C2"/>
    <property type="match status" value="1"/>
</dbReference>
<reference evidence="4 5" key="2">
    <citation type="submission" date="2020-11" db="EMBL/GenBank/DDBJ databases">
        <title>Sulfur oxidizing isolate from Hospital Hole Sinkhole.</title>
        <authorList>
            <person name="Scott K.M."/>
        </authorList>
    </citation>
    <scope>NUCLEOTIDE SEQUENCE [LARGE SCALE GENOMIC DNA]</scope>
    <source>
        <strain evidence="4 5">HH1</strain>
    </source>
</reference>
<proteinExistence type="inferred from homology"/>
<evidence type="ECO:0000256" key="1">
    <source>
        <dbReference type="ARBA" id="ARBA00006484"/>
    </source>
</evidence>
<dbReference type="PRINTS" id="PR00080">
    <property type="entry name" value="SDRFAMILY"/>
</dbReference>
<gene>
    <name evidence="4" type="ORF">H8792_003930</name>
</gene>
<organism evidence="4 5">
    <name type="scientific">Thiomicrorhabdus heinhorstiae</name>
    <dbReference type="NCBI Taxonomy" id="2748010"/>
    <lineage>
        <taxon>Bacteria</taxon>
        <taxon>Pseudomonadati</taxon>
        <taxon>Pseudomonadota</taxon>
        <taxon>Gammaproteobacteria</taxon>
        <taxon>Thiotrichales</taxon>
        <taxon>Piscirickettsiaceae</taxon>
        <taxon>Thiomicrorhabdus</taxon>
    </lineage>
</organism>
<dbReference type="SUPFAM" id="SSF51735">
    <property type="entry name" value="NAD(P)-binding Rossmann-fold domains"/>
    <property type="match status" value="1"/>
</dbReference>
<keyword evidence="5" id="KW-1185">Reference proteome</keyword>
<dbReference type="RefSeq" id="WP_185977632.1">
    <property type="nucleotide sequence ID" value="NZ_JACBGI020000004.1"/>
</dbReference>
<dbReference type="InterPro" id="IPR036291">
    <property type="entry name" value="NAD(P)-bd_dom_sf"/>
</dbReference>
<evidence type="ECO:0000259" key="3">
    <source>
        <dbReference type="SMART" id="SM00822"/>
    </source>
</evidence>
<dbReference type="Proteomes" id="UP001193680">
    <property type="component" value="Unassembled WGS sequence"/>
</dbReference>
<name>A0ABS0BUH4_9GAMM</name>
<dbReference type="SMART" id="SM00822">
    <property type="entry name" value="PKS_KR"/>
    <property type="match status" value="1"/>
</dbReference>
<feature type="domain" description="Ketoreductase" evidence="3">
    <location>
        <begin position="2"/>
        <end position="191"/>
    </location>
</feature>
<dbReference type="EMBL" id="JACBGI020000004">
    <property type="protein sequence ID" value="MBF6057483.1"/>
    <property type="molecule type" value="Genomic_DNA"/>
</dbReference>
<comment type="similarity">
    <text evidence="1">Belongs to the short-chain dehydrogenases/reductases (SDR) family.</text>
</comment>
<accession>A0ABS0BUH4</accession>
<dbReference type="PANTHER" id="PTHR43639:SF1">
    <property type="entry name" value="SHORT-CHAIN DEHYDROGENASE_REDUCTASE FAMILY PROTEIN"/>
    <property type="match status" value="1"/>
</dbReference>
<sequence>MKVALVTGGSRGLGKNMAVHLAQKGYHLIVTYKQSEAQALETVKEIEVLGRQATALQLDASDPASLDAFAEKVSSSLRSCWQTEQLDLLVNNAGIGIHVSMADTTEAQFDELMNIHVKTPFFLTQKLLASLKDGGSIINISSGLARFSLPGFGAYAMMKGAVEVMTRYLAAELGSRQITVNTIAPGAIETDFGGGLVRDNRDANALIASKTALGRAGKADDIGAALANLVSDECKWLNGQRIELSGGMFL</sequence>
<dbReference type="Gene3D" id="3.40.50.720">
    <property type="entry name" value="NAD(P)-binding Rossmann-like Domain"/>
    <property type="match status" value="1"/>
</dbReference>
<evidence type="ECO:0000313" key="5">
    <source>
        <dbReference type="Proteomes" id="UP001193680"/>
    </source>
</evidence>